<gene>
    <name evidence="1" type="ORF">DSO57_1035629</name>
</gene>
<keyword evidence="2" id="KW-1185">Reference proteome</keyword>
<dbReference type="EMBL" id="QTSX02004580">
    <property type="protein sequence ID" value="KAJ9063942.1"/>
    <property type="molecule type" value="Genomic_DNA"/>
</dbReference>
<protein>
    <submittedName>
        <fullName evidence="1">Uncharacterized protein</fullName>
    </submittedName>
</protein>
<evidence type="ECO:0000313" key="2">
    <source>
        <dbReference type="Proteomes" id="UP001165960"/>
    </source>
</evidence>
<comment type="caution">
    <text evidence="1">The sequence shown here is derived from an EMBL/GenBank/DDBJ whole genome shotgun (WGS) entry which is preliminary data.</text>
</comment>
<name>A0ACC2SNW0_9FUNG</name>
<dbReference type="Proteomes" id="UP001165960">
    <property type="component" value="Unassembled WGS sequence"/>
</dbReference>
<organism evidence="1 2">
    <name type="scientific">Entomophthora muscae</name>
    <dbReference type="NCBI Taxonomy" id="34485"/>
    <lineage>
        <taxon>Eukaryota</taxon>
        <taxon>Fungi</taxon>
        <taxon>Fungi incertae sedis</taxon>
        <taxon>Zoopagomycota</taxon>
        <taxon>Entomophthoromycotina</taxon>
        <taxon>Entomophthoromycetes</taxon>
        <taxon>Entomophthorales</taxon>
        <taxon>Entomophthoraceae</taxon>
        <taxon>Entomophthora</taxon>
    </lineage>
</organism>
<feature type="non-terminal residue" evidence="1">
    <location>
        <position position="1"/>
    </location>
</feature>
<accession>A0ACC2SNW0</accession>
<proteinExistence type="predicted"/>
<reference evidence="1" key="1">
    <citation type="submission" date="2022-04" db="EMBL/GenBank/DDBJ databases">
        <title>Genome of the entomopathogenic fungus Entomophthora muscae.</title>
        <authorList>
            <person name="Elya C."/>
            <person name="Lovett B.R."/>
            <person name="Lee E."/>
            <person name="Macias A.M."/>
            <person name="Hajek A.E."/>
            <person name="De Bivort B.L."/>
            <person name="Kasson M.T."/>
            <person name="De Fine Licht H.H."/>
            <person name="Stajich J.E."/>
        </authorList>
    </citation>
    <scope>NUCLEOTIDE SEQUENCE</scope>
    <source>
        <strain evidence="1">Berkeley</strain>
    </source>
</reference>
<sequence>DNNNLKQQKGTKQPSKAPKTPKKKTAPTKKTASNPSPELSSEQSPAHFNRGEESDGSLSIHSVVTVLF</sequence>
<evidence type="ECO:0000313" key="1">
    <source>
        <dbReference type="EMBL" id="KAJ9063942.1"/>
    </source>
</evidence>